<feature type="region of interest" description="Disordered" evidence="2">
    <location>
        <begin position="511"/>
        <end position="610"/>
    </location>
</feature>
<dbReference type="GeneID" id="107262818"/>
<feature type="region of interest" description="Disordered" evidence="2">
    <location>
        <begin position="1"/>
        <end position="52"/>
    </location>
</feature>
<dbReference type="RefSeq" id="XP_015584872.1">
    <property type="nucleotide sequence ID" value="XM_015729386.2"/>
</dbReference>
<evidence type="ECO:0000256" key="1">
    <source>
        <dbReference type="SAM" id="Coils"/>
    </source>
</evidence>
<feature type="region of interest" description="Disordered" evidence="2">
    <location>
        <begin position="119"/>
        <end position="143"/>
    </location>
</feature>
<keyword evidence="1" id="KW-0175">Coiled coil</keyword>
<feature type="compositionally biased region" description="Polar residues" evidence="2">
    <location>
        <begin position="131"/>
        <end position="143"/>
    </location>
</feature>
<evidence type="ECO:0000313" key="5">
    <source>
        <dbReference type="RefSeq" id="XP_015584872.1"/>
    </source>
</evidence>
<feature type="compositionally biased region" description="Basic and acidic residues" evidence="2">
    <location>
        <begin position="558"/>
        <end position="585"/>
    </location>
</feature>
<gene>
    <name evidence="4 5" type="primary">LOC107262818</name>
</gene>
<feature type="compositionally biased region" description="Basic residues" evidence="2">
    <location>
        <begin position="21"/>
        <end position="31"/>
    </location>
</feature>
<protein>
    <submittedName>
        <fullName evidence="4 5">Uncharacterized protein LOC107262818 isoform X1</fullName>
    </submittedName>
</protein>
<feature type="coiled-coil region" evidence="1">
    <location>
        <begin position="241"/>
        <end position="275"/>
    </location>
</feature>
<dbReference type="KEGG" id="ccin:107262818"/>
<keyword evidence="3" id="KW-1185">Reference proteome</keyword>
<feature type="compositionally biased region" description="Polar residues" evidence="2">
    <location>
        <begin position="9"/>
        <end position="20"/>
    </location>
</feature>
<name>A0AAJ7BFK3_CEPCN</name>
<dbReference type="Proteomes" id="UP000694920">
    <property type="component" value="Unplaced"/>
</dbReference>
<organism evidence="3 5">
    <name type="scientific">Cephus cinctus</name>
    <name type="common">Wheat stem sawfly</name>
    <dbReference type="NCBI Taxonomy" id="211228"/>
    <lineage>
        <taxon>Eukaryota</taxon>
        <taxon>Metazoa</taxon>
        <taxon>Ecdysozoa</taxon>
        <taxon>Arthropoda</taxon>
        <taxon>Hexapoda</taxon>
        <taxon>Insecta</taxon>
        <taxon>Pterygota</taxon>
        <taxon>Neoptera</taxon>
        <taxon>Endopterygota</taxon>
        <taxon>Hymenoptera</taxon>
        <taxon>Cephoidea</taxon>
        <taxon>Cephidae</taxon>
        <taxon>Cephus</taxon>
    </lineage>
</organism>
<sequence>MDNKKPETSKSGPSGRNSTGHLKKSKRRNAKKSSSLGHRSDERQTEQNGAEGPSMEYANVFWQQPGMQQHIPLHNGQRLFTAMSDPSVCGYSPMPVTYAMEPVSLPPMYRLYQPVPRPGYRTLRGRPRRNYPQTHPIGSQTNANMISNGYSSLQENRLNYSAPAAYQNGDYASLPPSANNDNGTAGDELNSEHRRYSDPGLGPAELPAHCQSEDSESIDSGSSITTVGKNSKLVLSLIEQMTALKENNSQLFKELQETKSDLEDVKAELARYKHATSLDYQPGMLSDIVREIREANKVREETLIRKVKSMMEDKPVAPRSMEFDELKNQLGKIEEESNKRLVKLEDEITSLKINANNESREIAVFEEENLALRRELQEARASRTLAENQAAKCVSAVARPVTPVTFDTPCITSTPVTVSSSSSRSGVGRPPKQIDQILTSSASSINRDNAQGQLAESQKESFGVLGAFEVRSTLCINSFPVASSSVLTNSKASRKTVSSCSDGLDINSESMVQCGDSGRSRACSGAAETPREDEALGAASCTGEKGTRKPGSSPDGGSVDKPDVSKEHGTEEVKKTLPNGREAKQTKRAVAGLSKKRKKTDNRGTKGVVGVPEKNARDEIRHANGIVRNSKSHGSLERLIKLPGGNQSDGISLLSKSALEPDKACSKPDDRSIIFIESPEDAAEAAENDEAGSDQVVLMGHPDLNEIPDVSVIGGTSIVPKKLCSMKILTSRVLTAPSRATYTTAYI</sequence>
<evidence type="ECO:0000313" key="3">
    <source>
        <dbReference type="Proteomes" id="UP000694920"/>
    </source>
</evidence>
<evidence type="ECO:0000313" key="4">
    <source>
        <dbReference type="RefSeq" id="XP_015584871.1"/>
    </source>
</evidence>
<evidence type="ECO:0000256" key="2">
    <source>
        <dbReference type="SAM" id="MobiDB-lite"/>
    </source>
</evidence>
<proteinExistence type="predicted"/>
<feature type="coiled-coil region" evidence="1">
    <location>
        <begin position="334"/>
        <end position="389"/>
    </location>
</feature>
<feature type="region of interest" description="Disordered" evidence="2">
    <location>
        <begin position="171"/>
        <end position="225"/>
    </location>
</feature>
<accession>A0AAJ7BFK3</accession>
<dbReference type="RefSeq" id="XP_015584871.1">
    <property type="nucleotide sequence ID" value="XM_015729385.2"/>
</dbReference>
<dbReference type="AlphaFoldDB" id="A0AAJ7BFK3"/>
<reference evidence="4 5" key="1">
    <citation type="submission" date="2025-04" db="UniProtKB">
        <authorList>
            <consortium name="RefSeq"/>
        </authorList>
    </citation>
    <scope>IDENTIFICATION</scope>
</reference>